<keyword evidence="2" id="KW-1185">Reference proteome</keyword>
<proteinExistence type="predicted"/>
<dbReference type="STRING" id="706587.Desti_4118"/>
<gene>
    <name evidence="1" type="ordered locus">Desti_4118</name>
</gene>
<dbReference type="Proteomes" id="UP000006055">
    <property type="component" value="Chromosome"/>
</dbReference>
<evidence type="ECO:0000313" key="1">
    <source>
        <dbReference type="EMBL" id="AFM26756.1"/>
    </source>
</evidence>
<evidence type="ECO:0000313" key="2">
    <source>
        <dbReference type="Proteomes" id="UP000006055"/>
    </source>
</evidence>
<accession>I4CB15</accession>
<dbReference type="KEGG" id="dti:Desti_4118"/>
<sequence>MIFEEICIQRDKNLGNPSCKKCFPDPSQELLIFAQAHGFSVEKLWAWASAKSFLEGSGIFLQKKVPRYYRFESTLVSAPFLREGGGFLLEENY</sequence>
<reference evidence="2" key="1">
    <citation type="submission" date="2012-06" db="EMBL/GenBank/DDBJ databases">
        <title>Complete sequence of chromosome of Desulfomonile tiedjei DSM 6799.</title>
        <authorList>
            <person name="Lucas S."/>
            <person name="Copeland A."/>
            <person name="Lapidus A."/>
            <person name="Glavina del Rio T."/>
            <person name="Dalin E."/>
            <person name="Tice H."/>
            <person name="Bruce D."/>
            <person name="Goodwin L."/>
            <person name="Pitluck S."/>
            <person name="Peters L."/>
            <person name="Ovchinnikova G."/>
            <person name="Zeytun A."/>
            <person name="Lu M."/>
            <person name="Kyrpides N."/>
            <person name="Mavromatis K."/>
            <person name="Ivanova N."/>
            <person name="Brettin T."/>
            <person name="Detter J.C."/>
            <person name="Han C."/>
            <person name="Larimer F."/>
            <person name="Land M."/>
            <person name="Hauser L."/>
            <person name="Markowitz V."/>
            <person name="Cheng J.-F."/>
            <person name="Hugenholtz P."/>
            <person name="Woyke T."/>
            <person name="Wu D."/>
            <person name="Spring S."/>
            <person name="Schroeder M."/>
            <person name="Brambilla E."/>
            <person name="Klenk H.-P."/>
            <person name="Eisen J.A."/>
        </authorList>
    </citation>
    <scope>NUCLEOTIDE SEQUENCE [LARGE SCALE GENOMIC DNA]</scope>
    <source>
        <strain evidence="2">ATCC 49306 / DSM 6799 / DCB-1</strain>
    </source>
</reference>
<organism evidence="1 2">
    <name type="scientific">Desulfomonile tiedjei (strain ATCC 49306 / DSM 6799 / DCB-1)</name>
    <dbReference type="NCBI Taxonomy" id="706587"/>
    <lineage>
        <taxon>Bacteria</taxon>
        <taxon>Pseudomonadati</taxon>
        <taxon>Thermodesulfobacteriota</taxon>
        <taxon>Desulfomonilia</taxon>
        <taxon>Desulfomonilales</taxon>
        <taxon>Desulfomonilaceae</taxon>
        <taxon>Desulfomonile</taxon>
    </lineage>
</organism>
<dbReference type="EMBL" id="CP003360">
    <property type="protein sequence ID" value="AFM26756.1"/>
    <property type="molecule type" value="Genomic_DNA"/>
</dbReference>
<dbReference type="AlphaFoldDB" id="I4CB15"/>
<dbReference type="HOGENOM" id="CLU_2394972_0_0_7"/>
<protein>
    <submittedName>
        <fullName evidence="1">Uncharacterized protein</fullName>
    </submittedName>
</protein>
<name>I4CB15_DESTA</name>